<dbReference type="GO" id="GO:0008270">
    <property type="term" value="F:zinc ion binding"/>
    <property type="evidence" value="ECO:0007669"/>
    <property type="project" value="InterPro"/>
</dbReference>
<evidence type="ECO:0000313" key="9">
    <source>
        <dbReference type="EMBL" id="KAJ5370335.1"/>
    </source>
</evidence>
<feature type="compositionally biased region" description="Basic and acidic residues" evidence="6">
    <location>
        <begin position="513"/>
        <end position="525"/>
    </location>
</feature>
<evidence type="ECO:0000256" key="3">
    <source>
        <dbReference type="ARBA" id="ARBA00023125"/>
    </source>
</evidence>
<organism evidence="9 10">
    <name type="scientific">Penicillium cataractarum</name>
    <dbReference type="NCBI Taxonomy" id="2100454"/>
    <lineage>
        <taxon>Eukaryota</taxon>
        <taxon>Fungi</taxon>
        <taxon>Dikarya</taxon>
        <taxon>Ascomycota</taxon>
        <taxon>Pezizomycotina</taxon>
        <taxon>Eurotiomycetes</taxon>
        <taxon>Eurotiomycetidae</taxon>
        <taxon>Eurotiales</taxon>
        <taxon>Aspergillaceae</taxon>
        <taxon>Penicillium</taxon>
    </lineage>
</organism>
<keyword evidence="5" id="KW-0539">Nucleus</keyword>
<dbReference type="Pfam" id="PF00172">
    <property type="entry name" value="Zn_clus"/>
    <property type="match status" value="1"/>
</dbReference>
<reference evidence="9" key="1">
    <citation type="submission" date="2022-11" db="EMBL/GenBank/DDBJ databases">
        <authorList>
            <person name="Petersen C."/>
        </authorList>
    </citation>
    <scope>NUCLEOTIDE SEQUENCE</scope>
    <source>
        <strain evidence="9">IBT 29864</strain>
    </source>
</reference>
<feature type="domain" description="Zn(2)-C6 fungal-type" evidence="7">
    <location>
        <begin position="2"/>
        <end position="30"/>
    </location>
</feature>
<dbReference type="OrthoDB" id="2399539at2759"/>
<dbReference type="GO" id="GO:0000981">
    <property type="term" value="F:DNA-binding transcription factor activity, RNA polymerase II-specific"/>
    <property type="evidence" value="ECO:0007669"/>
    <property type="project" value="InterPro"/>
</dbReference>
<evidence type="ECO:0000256" key="2">
    <source>
        <dbReference type="ARBA" id="ARBA00023015"/>
    </source>
</evidence>
<dbReference type="GO" id="GO:0003677">
    <property type="term" value="F:DNA binding"/>
    <property type="evidence" value="ECO:0007669"/>
    <property type="project" value="UniProtKB-KW"/>
</dbReference>
<dbReference type="InterPro" id="IPR036864">
    <property type="entry name" value="Zn2-C6_fun-type_DNA-bd_sf"/>
</dbReference>
<evidence type="ECO:0000259" key="8">
    <source>
        <dbReference type="Pfam" id="PF04082"/>
    </source>
</evidence>
<keyword evidence="1" id="KW-0479">Metal-binding</keyword>
<keyword evidence="4" id="KW-0804">Transcription</keyword>
<dbReference type="Gene3D" id="4.10.240.10">
    <property type="entry name" value="Zn(2)-C6 fungal-type DNA-binding domain"/>
    <property type="match status" value="1"/>
</dbReference>
<dbReference type="CDD" id="cd00067">
    <property type="entry name" value="GAL4"/>
    <property type="match status" value="1"/>
</dbReference>
<dbReference type="InterPro" id="IPR001138">
    <property type="entry name" value="Zn2Cys6_DnaBD"/>
</dbReference>
<accession>A0A9W9S2W7</accession>
<dbReference type="CDD" id="cd12148">
    <property type="entry name" value="fungal_TF_MHR"/>
    <property type="match status" value="1"/>
</dbReference>
<dbReference type="RefSeq" id="XP_056554769.1">
    <property type="nucleotide sequence ID" value="XM_056699356.1"/>
</dbReference>
<dbReference type="PANTHER" id="PTHR47431">
    <property type="entry name" value="ZN(II)2CYS6 TRANSCRIPTION FACTOR (EUROFUNG)-RELATED"/>
    <property type="match status" value="1"/>
</dbReference>
<dbReference type="SUPFAM" id="SSF57701">
    <property type="entry name" value="Zn2/Cys6 DNA-binding domain"/>
    <property type="match status" value="1"/>
</dbReference>
<evidence type="ECO:0000256" key="4">
    <source>
        <dbReference type="ARBA" id="ARBA00023163"/>
    </source>
</evidence>
<evidence type="ECO:0000259" key="7">
    <source>
        <dbReference type="Pfam" id="PF00172"/>
    </source>
</evidence>
<name>A0A9W9S2W7_9EURO</name>
<gene>
    <name evidence="9" type="ORF">N7496_006427</name>
</gene>
<dbReference type="Pfam" id="PF04082">
    <property type="entry name" value="Fungal_trans"/>
    <property type="match status" value="1"/>
</dbReference>
<keyword evidence="2" id="KW-0805">Transcription regulation</keyword>
<keyword evidence="10" id="KW-1185">Reference proteome</keyword>
<proteinExistence type="predicted"/>
<dbReference type="AlphaFoldDB" id="A0A9W9S2W7"/>
<evidence type="ECO:0000256" key="6">
    <source>
        <dbReference type="SAM" id="MobiDB-lite"/>
    </source>
</evidence>
<sequence length="565" mass="63976">MRHVKCDGKRPSCARCAEYGKQCNYAESRRGGLNRAALAERRKRLAATKTTIIDELSPEGRLTIQQMPGSPRQYLASASSSYSPLEDISVGEGRPSENFPAAPQVHIGDIKEDPLVDSYYEHFHRLHPFVPPRRHFARLCEDLRRQNNFTPLIAVMRLIGHIFNSCEWSIPLKDYVETCLSKTTADDPVMVQCRLLYSMALFWYDYKAEAKAEIDHATHSATDMQMFLRDFSTKHGGDDPVLQECWRRTWWMLYIVNGYYTGTLGTMNFAVANIDATVDLPCEESEYESGHIPAPRNLQEFDCREFTQEETFSSFAYLVGAAADSCLDGWRLLLPKKQKQVMKKTGEIDELMFQANMIIHVATIGIHRPLSDLKFNVSEDISSCARKPPLDTLKPDLVNIHTVRVLRSVEAQIRLLALPIRKFHHTPFATCMVSQGALALLSACNLLFEDRDLATARDQIRMTIGCLKALGDTWPRAARNVREIQAIARHMLGIQPSVASGTPSPNAVPPPDEGPRERSQDSDYDFRNDLDTLPFMHSIEDLCGWDILEDVAGTRNFDRTQGYNQ</sequence>
<dbReference type="Proteomes" id="UP001147782">
    <property type="component" value="Unassembled WGS sequence"/>
</dbReference>
<dbReference type="GeneID" id="81438535"/>
<feature type="domain" description="Xylanolytic transcriptional activator regulatory" evidence="8">
    <location>
        <begin position="117"/>
        <end position="300"/>
    </location>
</feature>
<reference evidence="9" key="2">
    <citation type="journal article" date="2023" name="IMA Fungus">
        <title>Comparative genomic study of the Penicillium genus elucidates a diverse pangenome and 15 lateral gene transfer events.</title>
        <authorList>
            <person name="Petersen C."/>
            <person name="Sorensen T."/>
            <person name="Nielsen M.R."/>
            <person name="Sondergaard T.E."/>
            <person name="Sorensen J.L."/>
            <person name="Fitzpatrick D.A."/>
            <person name="Frisvad J.C."/>
            <person name="Nielsen K.L."/>
        </authorList>
    </citation>
    <scope>NUCLEOTIDE SEQUENCE</scope>
    <source>
        <strain evidence="9">IBT 29864</strain>
    </source>
</reference>
<dbReference type="GO" id="GO:0006351">
    <property type="term" value="P:DNA-templated transcription"/>
    <property type="evidence" value="ECO:0007669"/>
    <property type="project" value="InterPro"/>
</dbReference>
<comment type="caution">
    <text evidence="9">The sequence shown here is derived from an EMBL/GenBank/DDBJ whole genome shotgun (WGS) entry which is preliminary data.</text>
</comment>
<evidence type="ECO:0000313" key="10">
    <source>
        <dbReference type="Proteomes" id="UP001147782"/>
    </source>
</evidence>
<dbReference type="InterPro" id="IPR007219">
    <property type="entry name" value="XnlR_reg_dom"/>
</dbReference>
<dbReference type="PANTHER" id="PTHR47431:SF4">
    <property type="entry name" value="ZN(II)2CYS6 TRANSCRIPTION FACTOR (EUROFUNG)"/>
    <property type="match status" value="1"/>
</dbReference>
<evidence type="ECO:0008006" key="11">
    <source>
        <dbReference type="Google" id="ProtNLM"/>
    </source>
</evidence>
<evidence type="ECO:0000256" key="5">
    <source>
        <dbReference type="ARBA" id="ARBA00023242"/>
    </source>
</evidence>
<dbReference type="EMBL" id="JAPZBS010000005">
    <property type="protein sequence ID" value="KAJ5370335.1"/>
    <property type="molecule type" value="Genomic_DNA"/>
</dbReference>
<protein>
    <recommendedName>
        <fullName evidence="11">Zn(2)-C6 fungal-type domain-containing protein</fullName>
    </recommendedName>
</protein>
<feature type="region of interest" description="Disordered" evidence="6">
    <location>
        <begin position="496"/>
        <end position="525"/>
    </location>
</feature>
<evidence type="ECO:0000256" key="1">
    <source>
        <dbReference type="ARBA" id="ARBA00022723"/>
    </source>
</evidence>
<keyword evidence="3" id="KW-0238">DNA-binding</keyword>